<evidence type="ECO:0000256" key="15">
    <source>
        <dbReference type="RuleBase" id="RU004016"/>
    </source>
</evidence>
<dbReference type="Gene3D" id="3.40.710.10">
    <property type="entry name" value="DD-peptidase/beta-lactamase superfamily"/>
    <property type="match status" value="1"/>
</dbReference>
<evidence type="ECO:0000256" key="9">
    <source>
        <dbReference type="ARBA" id="ARBA00022960"/>
    </source>
</evidence>
<dbReference type="Pfam" id="PF00768">
    <property type="entry name" value="Peptidase_S11"/>
    <property type="match status" value="1"/>
</dbReference>
<keyword evidence="9" id="KW-0133">Cell shape</keyword>
<evidence type="ECO:0000256" key="8">
    <source>
        <dbReference type="ARBA" id="ARBA00022801"/>
    </source>
</evidence>
<dbReference type="InterPro" id="IPR012907">
    <property type="entry name" value="Peptidase_S11_C"/>
</dbReference>
<organism evidence="18 19">
    <name type="scientific">Vreelandella subglaciescola</name>
    <dbReference type="NCBI Taxonomy" id="29571"/>
    <lineage>
        <taxon>Bacteria</taxon>
        <taxon>Pseudomonadati</taxon>
        <taxon>Pseudomonadota</taxon>
        <taxon>Gammaproteobacteria</taxon>
        <taxon>Oceanospirillales</taxon>
        <taxon>Halomonadaceae</taxon>
        <taxon>Vreelandella</taxon>
    </lineage>
</organism>
<accession>A0A1M7E9H4</accession>
<dbReference type="InParanoid" id="A0A1M7E9H4"/>
<keyword evidence="11" id="KW-0961">Cell wall biogenesis/degradation</keyword>
<evidence type="ECO:0000259" key="17">
    <source>
        <dbReference type="SMART" id="SM00936"/>
    </source>
</evidence>
<evidence type="ECO:0000256" key="2">
    <source>
        <dbReference type="ARBA" id="ARBA00004752"/>
    </source>
</evidence>
<dbReference type="Gene3D" id="2.60.410.10">
    <property type="entry name" value="D-Ala-D-Ala carboxypeptidase, C-terminal domain"/>
    <property type="match status" value="1"/>
</dbReference>
<dbReference type="EC" id="3.4.16.4" evidence="4"/>
<keyword evidence="7 16" id="KW-0732">Signal</keyword>
<evidence type="ECO:0000256" key="5">
    <source>
        <dbReference type="ARBA" id="ARBA00022645"/>
    </source>
</evidence>
<evidence type="ECO:0000256" key="16">
    <source>
        <dbReference type="SAM" id="SignalP"/>
    </source>
</evidence>
<evidence type="ECO:0000256" key="1">
    <source>
        <dbReference type="ARBA" id="ARBA00003217"/>
    </source>
</evidence>
<evidence type="ECO:0000256" key="7">
    <source>
        <dbReference type="ARBA" id="ARBA00022729"/>
    </source>
</evidence>
<evidence type="ECO:0000256" key="10">
    <source>
        <dbReference type="ARBA" id="ARBA00022984"/>
    </source>
</evidence>
<comment type="pathway">
    <text evidence="2">Cell wall biogenesis; peptidoglycan biosynthesis.</text>
</comment>
<dbReference type="AlphaFoldDB" id="A0A1M7E9H4"/>
<name>A0A1M7E9H4_9GAMM</name>
<keyword evidence="19" id="KW-1185">Reference proteome</keyword>
<evidence type="ECO:0000313" key="18">
    <source>
        <dbReference type="EMBL" id="SHL88290.1"/>
    </source>
</evidence>
<feature type="domain" description="Peptidase S11 D-Ala-D-Ala carboxypeptidase A C-terminal" evidence="17">
    <location>
        <begin position="300"/>
        <end position="390"/>
    </location>
</feature>
<keyword evidence="5 18" id="KW-0121">Carboxypeptidase</keyword>
<sequence length="414" mass="45558">MFSLAAPMGQSLRLFSLRTFVGAALFSAALVSVGTLTSMPANAQTIPQPQTIIPSAPQLAANSWILMDANSGHILAQNNADERLPPASLTKLMTAYLAERELDRGSLSPDDKVNVSEKAWRTGGSKMFIEVGSQVPVEKLLHGIVIVSGNDASVAMAEHIAGGEAQFADLMNQHAARLGMENTHFENATGLPVEGHYSSAHDLARLAQHIINDYPEHYKMYSERDFAYGGIEQSNRNRLLWRDPSADGLKTGWTEAAGYCLVSSAKREDMRLVAVVMGTKSEEARVQESQKLLSYGFRFYETKHLYERGAVLANPRIWGGDINEVRVGVDKEVFMTLPRNRNEELRARINLKSDMSAPISVGDDVGTLDVTLGDKVVGTRTLVALEDVEEGGFFKRLMDQVQRFFSGLFSRFTD</sequence>
<comment type="similarity">
    <text evidence="3 15">Belongs to the peptidase S11 family.</text>
</comment>
<feature type="active site" evidence="13">
    <location>
        <position position="148"/>
    </location>
</feature>
<dbReference type="PANTHER" id="PTHR21581:SF6">
    <property type="entry name" value="TRAFFICKING PROTEIN PARTICLE COMPLEX SUBUNIT 12"/>
    <property type="match status" value="1"/>
</dbReference>
<dbReference type="Pfam" id="PF07943">
    <property type="entry name" value="PBP5_C"/>
    <property type="match status" value="1"/>
</dbReference>
<dbReference type="SMART" id="SM00936">
    <property type="entry name" value="PBP5_C"/>
    <property type="match status" value="1"/>
</dbReference>
<evidence type="ECO:0000256" key="3">
    <source>
        <dbReference type="ARBA" id="ARBA00007164"/>
    </source>
</evidence>
<evidence type="ECO:0000256" key="12">
    <source>
        <dbReference type="ARBA" id="ARBA00034000"/>
    </source>
</evidence>
<dbReference type="GO" id="GO:0009252">
    <property type="term" value="P:peptidoglycan biosynthetic process"/>
    <property type="evidence" value="ECO:0007669"/>
    <property type="project" value="UniProtKB-UniPathway"/>
</dbReference>
<evidence type="ECO:0000256" key="11">
    <source>
        <dbReference type="ARBA" id="ARBA00023316"/>
    </source>
</evidence>
<dbReference type="InterPro" id="IPR018044">
    <property type="entry name" value="Peptidase_S11"/>
</dbReference>
<dbReference type="SUPFAM" id="SSF56601">
    <property type="entry name" value="beta-lactamase/transpeptidase-like"/>
    <property type="match status" value="1"/>
</dbReference>
<feature type="active site" description="Proton acceptor" evidence="13">
    <location>
        <position position="91"/>
    </location>
</feature>
<dbReference type="EMBL" id="LT670847">
    <property type="protein sequence ID" value="SHL88290.1"/>
    <property type="molecule type" value="Genomic_DNA"/>
</dbReference>
<feature type="signal peptide" evidence="16">
    <location>
        <begin position="1"/>
        <end position="43"/>
    </location>
</feature>
<keyword evidence="6" id="KW-0645">Protease</keyword>
<proteinExistence type="inferred from homology"/>
<dbReference type="GO" id="GO:0006508">
    <property type="term" value="P:proteolysis"/>
    <property type="evidence" value="ECO:0007669"/>
    <property type="project" value="UniProtKB-KW"/>
</dbReference>
<dbReference type="GO" id="GO:0071555">
    <property type="term" value="P:cell wall organization"/>
    <property type="evidence" value="ECO:0007669"/>
    <property type="project" value="UniProtKB-KW"/>
</dbReference>
<dbReference type="STRING" id="29571.SAMN05878437_0059"/>
<protein>
    <recommendedName>
        <fullName evidence="4">serine-type D-Ala-D-Ala carboxypeptidase</fullName>
        <ecNumber evidence="4">3.4.16.4</ecNumber>
    </recommendedName>
</protein>
<dbReference type="GO" id="GO:0009002">
    <property type="term" value="F:serine-type D-Ala-D-Ala carboxypeptidase activity"/>
    <property type="evidence" value="ECO:0007669"/>
    <property type="project" value="UniProtKB-EC"/>
</dbReference>
<evidence type="ECO:0000256" key="14">
    <source>
        <dbReference type="PIRSR" id="PIRSR618044-2"/>
    </source>
</evidence>
<dbReference type="GO" id="GO:0008360">
    <property type="term" value="P:regulation of cell shape"/>
    <property type="evidence" value="ECO:0007669"/>
    <property type="project" value="UniProtKB-KW"/>
</dbReference>
<dbReference type="PRINTS" id="PR00725">
    <property type="entry name" value="DADACBPTASE1"/>
</dbReference>
<dbReference type="InterPro" id="IPR012338">
    <property type="entry name" value="Beta-lactam/transpept-like"/>
</dbReference>
<gene>
    <name evidence="18" type="ORF">SAMN05878437_0059</name>
</gene>
<dbReference type="Proteomes" id="UP000190911">
    <property type="component" value="Chromosome I"/>
</dbReference>
<keyword evidence="8" id="KW-0378">Hydrolase</keyword>
<reference evidence="18 19" key="1">
    <citation type="submission" date="2016-11" db="EMBL/GenBank/DDBJ databases">
        <authorList>
            <person name="Jaros S."/>
            <person name="Januszkiewicz K."/>
            <person name="Wedrychowicz H."/>
        </authorList>
    </citation>
    <scope>NUCLEOTIDE SEQUENCE [LARGE SCALE GENOMIC DNA]</scope>
    <source>
        <strain evidence="18 19">ACAM 12</strain>
    </source>
</reference>
<dbReference type="PANTHER" id="PTHR21581">
    <property type="entry name" value="D-ALANYL-D-ALANINE CARBOXYPEPTIDASE"/>
    <property type="match status" value="1"/>
</dbReference>
<dbReference type="InterPro" id="IPR015956">
    <property type="entry name" value="Peniciliin-bd_prot_C_sf"/>
</dbReference>
<comment type="function">
    <text evidence="1">Removes C-terminal D-alanyl residues from sugar-peptide cell wall precursors.</text>
</comment>
<feature type="binding site" evidence="14">
    <location>
        <position position="250"/>
    </location>
    <ligand>
        <name>substrate</name>
    </ligand>
</feature>
<evidence type="ECO:0000256" key="4">
    <source>
        <dbReference type="ARBA" id="ARBA00012448"/>
    </source>
</evidence>
<keyword evidence="10" id="KW-0573">Peptidoglycan synthesis</keyword>
<comment type="catalytic activity">
    <reaction evidence="12">
        <text>Preferential cleavage: (Ac)2-L-Lys-D-Ala-|-D-Ala. Also transpeptidation of peptidyl-alanyl moieties that are N-acyl substituents of D-alanine.</text>
        <dbReference type="EC" id="3.4.16.4"/>
    </reaction>
</comment>
<dbReference type="InterPro" id="IPR037167">
    <property type="entry name" value="Peptidase_S11_C_sf"/>
</dbReference>
<evidence type="ECO:0000256" key="13">
    <source>
        <dbReference type="PIRSR" id="PIRSR618044-1"/>
    </source>
</evidence>
<feature type="active site" description="Acyl-ester intermediate" evidence="13">
    <location>
        <position position="88"/>
    </location>
</feature>
<dbReference type="SUPFAM" id="SSF69189">
    <property type="entry name" value="Penicillin-binding protein associated domain"/>
    <property type="match status" value="1"/>
</dbReference>
<feature type="chain" id="PRO_5011980180" description="serine-type D-Ala-D-Ala carboxypeptidase" evidence="16">
    <location>
        <begin position="44"/>
        <end position="414"/>
    </location>
</feature>
<evidence type="ECO:0000313" key="19">
    <source>
        <dbReference type="Proteomes" id="UP000190911"/>
    </source>
</evidence>
<dbReference type="UniPathway" id="UPA00219"/>
<dbReference type="InterPro" id="IPR001967">
    <property type="entry name" value="Peptidase_S11_N"/>
</dbReference>
<dbReference type="FunCoup" id="A0A1M7E9H4">
    <property type="interactions" value="490"/>
</dbReference>
<evidence type="ECO:0000256" key="6">
    <source>
        <dbReference type="ARBA" id="ARBA00022670"/>
    </source>
</evidence>